<accession>A0AAV8DNL6</accession>
<feature type="transmembrane region" description="Helical" evidence="5">
    <location>
        <begin position="158"/>
        <end position="181"/>
    </location>
</feature>
<keyword evidence="3 5" id="KW-1133">Transmembrane helix</keyword>
<reference evidence="7" key="1">
    <citation type="submission" date="2022-08" db="EMBL/GenBank/DDBJ databases">
        <authorList>
            <person name="Marques A."/>
        </authorList>
    </citation>
    <scope>NUCLEOTIDE SEQUENCE</scope>
    <source>
        <strain evidence="7">RhyPub2mFocal</strain>
        <tissue evidence="7">Leaves</tissue>
    </source>
</reference>
<dbReference type="PROSITE" id="PS01130">
    <property type="entry name" value="SLC26A"/>
    <property type="match status" value="1"/>
</dbReference>
<evidence type="ECO:0000256" key="4">
    <source>
        <dbReference type="ARBA" id="ARBA00023136"/>
    </source>
</evidence>
<dbReference type="EMBL" id="JAMFTS010000004">
    <property type="protein sequence ID" value="KAJ4767786.1"/>
    <property type="molecule type" value="Genomic_DNA"/>
</dbReference>
<evidence type="ECO:0000256" key="2">
    <source>
        <dbReference type="ARBA" id="ARBA00022692"/>
    </source>
</evidence>
<comment type="subcellular location">
    <subcellularLocation>
        <location evidence="1">Membrane</location>
        <topology evidence="1">Multi-pass membrane protein</topology>
    </subcellularLocation>
</comment>
<evidence type="ECO:0000259" key="6">
    <source>
        <dbReference type="Pfam" id="PF00916"/>
    </source>
</evidence>
<keyword evidence="4 5" id="KW-0472">Membrane</keyword>
<feature type="domain" description="SLC26A/SulP transporter" evidence="6">
    <location>
        <begin position="77"/>
        <end position="205"/>
    </location>
</feature>
<dbReference type="PANTHER" id="PTHR11814">
    <property type="entry name" value="SULFATE TRANSPORTER"/>
    <property type="match status" value="1"/>
</dbReference>
<proteinExistence type="predicted"/>
<evidence type="ECO:0000256" key="1">
    <source>
        <dbReference type="ARBA" id="ARBA00004141"/>
    </source>
</evidence>
<dbReference type="GO" id="GO:0016020">
    <property type="term" value="C:membrane"/>
    <property type="evidence" value="ECO:0007669"/>
    <property type="project" value="UniProtKB-SubCell"/>
</dbReference>
<organism evidence="7 8">
    <name type="scientific">Rhynchospora pubera</name>
    <dbReference type="NCBI Taxonomy" id="906938"/>
    <lineage>
        <taxon>Eukaryota</taxon>
        <taxon>Viridiplantae</taxon>
        <taxon>Streptophyta</taxon>
        <taxon>Embryophyta</taxon>
        <taxon>Tracheophyta</taxon>
        <taxon>Spermatophyta</taxon>
        <taxon>Magnoliopsida</taxon>
        <taxon>Liliopsida</taxon>
        <taxon>Poales</taxon>
        <taxon>Cyperaceae</taxon>
        <taxon>Cyperoideae</taxon>
        <taxon>Rhynchosporeae</taxon>
        <taxon>Rhynchospora</taxon>
    </lineage>
</organism>
<evidence type="ECO:0000256" key="5">
    <source>
        <dbReference type="SAM" id="Phobius"/>
    </source>
</evidence>
<sequence length="210" mass="22531">MGNADLALTDMEGPHRVPLPPERPFLDTFRANLKETFFPDDPFRQFKNERGSRKVVSALQYFLPILEWAPKYSFGLFKSDLIAGITIASLAIPQGISYAKLANLPPVLGLYSSFVPPLVYAMMGSSKDLAVGTVAVASLLIASMLGKEVSAAENPGLYLKLAFTATFFAGVFEAALGLLRLGFIVDFLSHATIVGFMAGAATVVLCAFSS</sequence>
<evidence type="ECO:0000313" key="8">
    <source>
        <dbReference type="Proteomes" id="UP001140206"/>
    </source>
</evidence>
<dbReference type="InterPro" id="IPR018045">
    <property type="entry name" value="S04_transporter_CS"/>
</dbReference>
<protein>
    <submittedName>
        <fullName evidence="7">Sulfate transporter 1</fullName>
    </submittedName>
</protein>
<evidence type="ECO:0000313" key="7">
    <source>
        <dbReference type="EMBL" id="KAJ4767786.1"/>
    </source>
</evidence>
<keyword evidence="8" id="KW-1185">Reference proteome</keyword>
<dbReference type="InterPro" id="IPR011547">
    <property type="entry name" value="SLC26A/SulP_dom"/>
</dbReference>
<dbReference type="GO" id="GO:0008271">
    <property type="term" value="F:secondary active sulfate transmembrane transporter activity"/>
    <property type="evidence" value="ECO:0007669"/>
    <property type="project" value="InterPro"/>
</dbReference>
<dbReference type="AlphaFoldDB" id="A0AAV8DNL6"/>
<dbReference type="Pfam" id="PF00916">
    <property type="entry name" value="Sulfate_transp"/>
    <property type="match status" value="1"/>
</dbReference>
<name>A0AAV8DNL6_9POAL</name>
<comment type="caution">
    <text evidence="7">The sequence shown here is derived from an EMBL/GenBank/DDBJ whole genome shotgun (WGS) entry which is preliminary data.</text>
</comment>
<gene>
    <name evidence="7" type="ORF">LUZ62_078161</name>
</gene>
<evidence type="ECO:0000256" key="3">
    <source>
        <dbReference type="ARBA" id="ARBA00022989"/>
    </source>
</evidence>
<dbReference type="Proteomes" id="UP001140206">
    <property type="component" value="Chromosome 4"/>
</dbReference>
<keyword evidence="2 5" id="KW-0812">Transmembrane</keyword>
<feature type="transmembrane region" description="Helical" evidence="5">
    <location>
        <begin position="187"/>
        <end position="208"/>
    </location>
</feature>
<feature type="transmembrane region" description="Helical" evidence="5">
    <location>
        <begin position="129"/>
        <end position="146"/>
    </location>
</feature>
<dbReference type="InterPro" id="IPR001902">
    <property type="entry name" value="SLC26A/SulP_fam"/>
</dbReference>